<reference evidence="2" key="4">
    <citation type="submission" date="2025-09" db="UniProtKB">
        <authorList>
            <consortium name="Ensembl"/>
        </authorList>
    </citation>
    <scope>IDENTIFICATION</scope>
</reference>
<dbReference type="AlphaFoldDB" id="A0A3P8NY96"/>
<keyword evidence="3" id="KW-1185">Reference proteome</keyword>
<reference evidence="2" key="3">
    <citation type="submission" date="2025-08" db="UniProtKB">
        <authorList>
            <consortium name="Ensembl"/>
        </authorList>
    </citation>
    <scope>IDENTIFICATION</scope>
</reference>
<sequence length="222" mass="25306">MASLLGDRLFEISGQGPPPQKDFFQLVITKNEVILTSWRISLRLECRGLPPNQQKTSHQDFQNDKTLQYEVGAVFGQRILDYTAALCQGKFDYLERLPDDIMLRIMYCLELKDTALLAQTSRRFKTLFSSEKFWEQTVRNCTGFNRDIEDIASAMGWKSTFLTFFHNSNVCKTSAVVLVTISRPKRLQLTYSGLKACTYTCVRTSDTAVLPTSPETCTSKLQ</sequence>
<name>A0A3P8NY96_ASTCA</name>
<dbReference type="Ensembl" id="ENSACLT00000009943.2">
    <property type="protein sequence ID" value="ENSACLP00000009719.2"/>
    <property type="gene ID" value="ENSACLG00000006635.2"/>
</dbReference>
<dbReference type="PROSITE" id="PS50181">
    <property type="entry name" value="FBOX"/>
    <property type="match status" value="1"/>
</dbReference>
<dbReference type="SUPFAM" id="SSF81383">
    <property type="entry name" value="F-box domain"/>
    <property type="match status" value="1"/>
</dbReference>
<proteinExistence type="predicted"/>
<reference evidence="3" key="2">
    <citation type="submission" date="2023-03" db="EMBL/GenBank/DDBJ databases">
        <authorList>
            <consortium name="Wellcome Sanger Institute Data Sharing"/>
        </authorList>
    </citation>
    <scope>NUCLEOTIDE SEQUENCE [LARGE SCALE GENOMIC DNA]</scope>
</reference>
<feature type="domain" description="F-box" evidence="1">
    <location>
        <begin position="91"/>
        <end position="137"/>
    </location>
</feature>
<evidence type="ECO:0000313" key="2">
    <source>
        <dbReference type="Ensembl" id="ENSACLP00000009719.2"/>
    </source>
</evidence>
<dbReference type="SMART" id="SM00256">
    <property type="entry name" value="FBOX"/>
    <property type="match status" value="1"/>
</dbReference>
<organism evidence="2 3">
    <name type="scientific">Astatotilapia calliptera</name>
    <name type="common">Eastern happy</name>
    <name type="synonym">Chromis callipterus</name>
    <dbReference type="NCBI Taxonomy" id="8154"/>
    <lineage>
        <taxon>Eukaryota</taxon>
        <taxon>Metazoa</taxon>
        <taxon>Chordata</taxon>
        <taxon>Craniata</taxon>
        <taxon>Vertebrata</taxon>
        <taxon>Euteleostomi</taxon>
        <taxon>Actinopterygii</taxon>
        <taxon>Neopterygii</taxon>
        <taxon>Teleostei</taxon>
        <taxon>Neoteleostei</taxon>
        <taxon>Acanthomorphata</taxon>
        <taxon>Ovalentaria</taxon>
        <taxon>Cichlomorphae</taxon>
        <taxon>Cichliformes</taxon>
        <taxon>Cichlidae</taxon>
        <taxon>African cichlids</taxon>
        <taxon>Pseudocrenilabrinae</taxon>
        <taxon>Haplochromini</taxon>
        <taxon>Astatotilapia</taxon>
    </lineage>
</organism>
<dbReference type="Pfam" id="PF00646">
    <property type="entry name" value="F-box"/>
    <property type="match status" value="1"/>
</dbReference>
<accession>A0A3P8NY96</accession>
<dbReference type="Bgee" id="ENSACLG00000006635">
    <property type="expression patterns" value="Expressed in testis"/>
</dbReference>
<reference evidence="2 3" key="1">
    <citation type="submission" date="2018-05" db="EMBL/GenBank/DDBJ databases">
        <authorList>
            <person name="Datahose"/>
        </authorList>
    </citation>
    <scope>NUCLEOTIDE SEQUENCE</scope>
</reference>
<evidence type="ECO:0000313" key="3">
    <source>
        <dbReference type="Proteomes" id="UP000265100"/>
    </source>
</evidence>
<protein>
    <recommendedName>
        <fullName evidence="1">F-box domain-containing protein</fullName>
    </recommendedName>
</protein>
<dbReference type="GeneTree" id="ENSGT00390000001015"/>
<dbReference type="STRING" id="8154.ENSACLP00000009719"/>
<dbReference type="Proteomes" id="UP000265100">
    <property type="component" value="Chromosome 14"/>
</dbReference>
<dbReference type="Gene3D" id="1.20.1280.50">
    <property type="match status" value="1"/>
</dbReference>
<dbReference type="OMA" id="VKNDCPD"/>
<evidence type="ECO:0000259" key="1">
    <source>
        <dbReference type="PROSITE" id="PS50181"/>
    </source>
</evidence>
<dbReference type="InterPro" id="IPR036047">
    <property type="entry name" value="F-box-like_dom_sf"/>
</dbReference>
<dbReference type="InterPro" id="IPR001810">
    <property type="entry name" value="F-box_dom"/>
</dbReference>